<feature type="transmembrane region" description="Helical" evidence="1">
    <location>
        <begin position="21"/>
        <end position="46"/>
    </location>
</feature>
<gene>
    <name evidence="2" type="ordered locus">Fbal_1639</name>
</gene>
<dbReference type="GeneID" id="67181848"/>
<evidence type="ECO:0000313" key="2">
    <source>
        <dbReference type="EMBL" id="ADN75843.1"/>
    </source>
</evidence>
<dbReference type="KEGG" id="fbl:Fbal_1639"/>
<keyword evidence="1" id="KW-1133">Transmembrane helix</keyword>
<evidence type="ECO:0000313" key="3">
    <source>
        <dbReference type="Proteomes" id="UP000006683"/>
    </source>
</evidence>
<dbReference type="Proteomes" id="UP000006683">
    <property type="component" value="Chromosome"/>
</dbReference>
<keyword evidence="3" id="KW-1185">Reference proteome</keyword>
<dbReference type="EMBL" id="CP002209">
    <property type="protein sequence ID" value="ADN75843.1"/>
    <property type="molecule type" value="Genomic_DNA"/>
</dbReference>
<keyword evidence="1" id="KW-0472">Membrane</keyword>
<accession>E1SQP5</accession>
<feature type="transmembrane region" description="Helical" evidence="1">
    <location>
        <begin position="52"/>
        <end position="70"/>
    </location>
</feature>
<organism evidence="2 3">
    <name type="scientific">Ferrimonas balearica (strain DSM 9799 / CCM 4581 / KCTC 23876 / PAT)</name>
    <dbReference type="NCBI Taxonomy" id="550540"/>
    <lineage>
        <taxon>Bacteria</taxon>
        <taxon>Pseudomonadati</taxon>
        <taxon>Pseudomonadota</taxon>
        <taxon>Gammaproteobacteria</taxon>
        <taxon>Alteromonadales</taxon>
        <taxon>Ferrimonadaceae</taxon>
        <taxon>Ferrimonas</taxon>
    </lineage>
</organism>
<proteinExistence type="predicted"/>
<dbReference type="AlphaFoldDB" id="E1SQP5"/>
<dbReference type="RefSeq" id="WP_013345149.1">
    <property type="nucleotide sequence ID" value="NC_014541.1"/>
</dbReference>
<dbReference type="HOGENOM" id="CLU_1560665_0_0_6"/>
<name>E1SQP5_FERBD</name>
<sequence length="171" mass="19085">MRVDKGDSNGLLIHSEALPSAFYLLSDECFSFFLFGFGTLLMLMATAVMGDVSTLLMLGLPSVTLFYLMFLRPALSLGHYVKEIGMYQVKGGELITFDRNGNVKGRIKYNKNQIKLYDRGDTFDIRVANPLADLIGNFDFGFKANTHHLYICHVKSGPEIVNRIKGTTTDS</sequence>
<keyword evidence="1" id="KW-0812">Transmembrane</keyword>
<evidence type="ECO:0000256" key="1">
    <source>
        <dbReference type="SAM" id="Phobius"/>
    </source>
</evidence>
<protein>
    <submittedName>
        <fullName evidence="2">Uncharacterized protein</fullName>
    </submittedName>
</protein>
<reference evidence="2 3" key="1">
    <citation type="journal article" date="2010" name="Stand. Genomic Sci.">
        <title>Complete genome sequence of Ferrimonas balearica type strain (PAT).</title>
        <authorList>
            <person name="Nolan M."/>
            <person name="Sikorski J."/>
            <person name="Davenport K."/>
            <person name="Lucas S."/>
            <person name="Glavina Del Rio T."/>
            <person name="Tice H."/>
            <person name="Cheng J."/>
            <person name="Goodwin L."/>
            <person name="Pitluck S."/>
            <person name="Liolios K."/>
            <person name="Ivanova N."/>
            <person name="Mavromatis K."/>
            <person name="Ovchinnikova G."/>
            <person name="Pati A."/>
            <person name="Chen A."/>
            <person name="Palaniappan K."/>
            <person name="Land M."/>
            <person name="Hauser L."/>
            <person name="Chang Y."/>
            <person name="Jeffries C."/>
            <person name="Tapia R."/>
            <person name="Brettin T."/>
            <person name="Detter J."/>
            <person name="Han C."/>
            <person name="Yasawong M."/>
            <person name="Rohde M."/>
            <person name="Tindall B."/>
            <person name="Goker M."/>
            <person name="Woyke T."/>
            <person name="Bristow J."/>
            <person name="Eisen J."/>
            <person name="Markowitz V."/>
            <person name="Hugenholtz P."/>
            <person name="Kyrpides N."/>
            <person name="Klenk H."/>
            <person name="Lapidus A."/>
        </authorList>
    </citation>
    <scope>NUCLEOTIDE SEQUENCE [LARGE SCALE GENOMIC DNA]</scope>
    <source>
        <strain evidence="3">DSM 9799 / CCM 4581 / KCTC 23876 / PAT</strain>
    </source>
</reference>